<comment type="caution">
    <text evidence="9">The sequence shown here is derived from an EMBL/GenBank/DDBJ whole genome shotgun (WGS) entry which is preliminary data.</text>
</comment>
<dbReference type="InterPro" id="IPR008259">
    <property type="entry name" value="FMN_hydac_DH_AS"/>
</dbReference>
<feature type="binding site" evidence="7">
    <location>
        <position position="26"/>
    </location>
    <ligand>
        <name>glyoxylate</name>
        <dbReference type="ChEBI" id="CHEBI:36655"/>
    </ligand>
</feature>
<dbReference type="GO" id="GO:0009060">
    <property type="term" value="P:aerobic respiration"/>
    <property type="evidence" value="ECO:0007669"/>
    <property type="project" value="TreeGrafter"/>
</dbReference>
<dbReference type="Gene3D" id="3.20.20.70">
    <property type="entry name" value="Aldolase class I"/>
    <property type="match status" value="1"/>
</dbReference>
<evidence type="ECO:0000256" key="6">
    <source>
        <dbReference type="PIRSR" id="PIRSR000138-1"/>
    </source>
</evidence>
<evidence type="ECO:0000259" key="8">
    <source>
        <dbReference type="PROSITE" id="PS51349"/>
    </source>
</evidence>
<dbReference type="InterPro" id="IPR000262">
    <property type="entry name" value="FMN-dep_DH"/>
</dbReference>
<evidence type="ECO:0000313" key="10">
    <source>
        <dbReference type="Proteomes" id="UP000053791"/>
    </source>
</evidence>
<feature type="binding site" evidence="7">
    <location>
        <position position="281"/>
    </location>
    <ligand>
        <name>glyoxylate</name>
        <dbReference type="ChEBI" id="CHEBI:36655"/>
    </ligand>
</feature>
<dbReference type="EMBL" id="LQBQ01000007">
    <property type="protein sequence ID" value="KUJ83211.1"/>
    <property type="molecule type" value="Genomic_DNA"/>
</dbReference>
<dbReference type="GO" id="GO:0005886">
    <property type="term" value="C:plasma membrane"/>
    <property type="evidence" value="ECO:0007669"/>
    <property type="project" value="TreeGrafter"/>
</dbReference>
<feature type="binding site" evidence="7">
    <location>
        <begin position="79"/>
        <end position="81"/>
    </location>
    <ligand>
        <name>FMN</name>
        <dbReference type="ChEBI" id="CHEBI:58210"/>
    </ligand>
</feature>
<evidence type="ECO:0000256" key="4">
    <source>
        <dbReference type="ARBA" id="ARBA00023002"/>
    </source>
</evidence>
<reference evidence="9 10" key="1">
    <citation type="submission" date="2015-12" db="EMBL/GenBank/DDBJ databases">
        <authorList>
            <person name="Shamseldin A."/>
            <person name="Moawad H."/>
            <person name="Abd El-Rahim W.M."/>
            <person name="Sadowsky M.J."/>
        </authorList>
    </citation>
    <scope>NUCLEOTIDE SEQUENCE [LARGE SCALE GENOMIC DNA]</scope>
    <source>
        <strain evidence="9 10">ZGT118</strain>
    </source>
</reference>
<evidence type="ECO:0000256" key="5">
    <source>
        <dbReference type="ARBA" id="ARBA00024042"/>
    </source>
</evidence>
<dbReference type="Pfam" id="PF01070">
    <property type="entry name" value="FMN_dh"/>
    <property type="match status" value="1"/>
</dbReference>
<dbReference type="InterPro" id="IPR012133">
    <property type="entry name" value="Alpha-hydoxy_acid_DH_FMN"/>
</dbReference>
<dbReference type="AlphaFoldDB" id="A0A0X3U7M6"/>
<feature type="binding site" evidence="7">
    <location>
        <position position="284"/>
    </location>
    <ligand>
        <name>glyoxylate</name>
        <dbReference type="ChEBI" id="CHEBI:36655"/>
    </ligand>
</feature>
<feature type="binding site" evidence="7">
    <location>
        <position position="108"/>
    </location>
    <ligand>
        <name>FMN</name>
        <dbReference type="ChEBI" id="CHEBI:58210"/>
    </ligand>
</feature>
<dbReference type="FunFam" id="3.20.20.70:FF:000029">
    <property type="entry name" value="L-lactate dehydrogenase"/>
    <property type="match status" value="1"/>
</dbReference>
<dbReference type="PANTHER" id="PTHR10578:SF85">
    <property type="entry name" value="L-LACTATE DEHYDROGENASE"/>
    <property type="match status" value="1"/>
</dbReference>
<evidence type="ECO:0000256" key="3">
    <source>
        <dbReference type="ARBA" id="ARBA00022643"/>
    </source>
</evidence>
<protein>
    <submittedName>
        <fullName evidence="9">Alpha-hydroxy-acid oxidizing enzyme</fullName>
    </submittedName>
</protein>
<organism evidence="9 10">
    <name type="scientific">Ruegeria marisrubri</name>
    <dbReference type="NCBI Taxonomy" id="1685379"/>
    <lineage>
        <taxon>Bacteria</taxon>
        <taxon>Pseudomonadati</taxon>
        <taxon>Pseudomonadota</taxon>
        <taxon>Alphaproteobacteria</taxon>
        <taxon>Rhodobacterales</taxon>
        <taxon>Roseobacteraceae</taxon>
        <taxon>Ruegeria</taxon>
    </lineage>
</organism>
<dbReference type="PANTHER" id="PTHR10578">
    <property type="entry name" value="S -2-HYDROXY-ACID OXIDASE-RELATED"/>
    <property type="match status" value="1"/>
</dbReference>
<feature type="active site" description="Proton acceptor" evidence="6">
    <location>
        <position position="281"/>
    </location>
</feature>
<feature type="binding site" evidence="7">
    <location>
        <position position="166"/>
    </location>
    <ligand>
        <name>glyoxylate</name>
        <dbReference type="ChEBI" id="CHEBI:36655"/>
    </ligand>
</feature>
<keyword evidence="3 7" id="KW-0288">FMN</keyword>
<feature type="binding site" evidence="7">
    <location>
        <begin position="312"/>
        <end position="316"/>
    </location>
    <ligand>
        <name>FMN</name>
        <dbReference type="ChEBI" id="CHEBI:58210"/>
    </ligand>
</feature>
<dbReference type="GO" id="GO:0004459">
    <property type="term" value="F:L-lactate dehydrogenase (NAD+) activity"/>
    <property type="evidence" value="ECO:0007669"/>
    <property type="project" value="TreeGrafter"/>
</dbReference>
<dbReference type="OrthoDB" id="9770452at2"/>
<dbReference type="SUPFAM" id="SSF51395">
    <property type="entry name" value="FMN-linked oxidoreductases"/>
    <property type="match status" value="1"/>
</dbReference>
<feature type="binding site" evidence="7">
    <location>
        <position position="279"/>
    </location>
    <ligand>
        <name>FMN</name>
        <dbReference type="ChEBI" id="CHEBI:58210"/>
    </ligand>
</feature>
<dbReference type="CDD" id="cd02809">
    <property type="entry name" value="alpha_hydroxyacid_oxid_FMN"/>
    <property type="match status" value="1"/>
</dbReference>
<feature type="domain" description="FMN hydroxy acid dehydrogenase" evidence="8">
    <location>
        <begin position="1"/>
        <end position="385"/>
    </location>
</feature>
<dbReference type="PROSITE" id="PS00557">
    <property type="entry name" value="FMN_HYDROXY_ACID_DH_1"/>
    <property type="match status" value="1"/>
</dbReference>
<dbReference type="InterPro" id="IPR037396">
    <property type="entry name" value="FMN_HAD"/>
</dbReference>
<dbReference type="PROSITE" id="PS51349">
    <property type="entry name" value="FMN_HYDROXY_ACID_DH_2"/>
    <property type="match status" value="1"/>
</dbReference>
<keyword evidence="4" id="KW-0560">Oxidoreductase</keyword>
<dbReference type="GO" id="GO:0010181">
    <property type="term" value="F:FMN binding"/>
    <property type="evidence" value="ECO:0007669"/>
    <property type="project" value="InterPro"/>
</dbReference>
<feature type="binding site" evidence="7">
    <location>
        <position position="257"/>
    </location>
    <ligand>
        <name>FMN</name>
        <dbReference type="ChEBI" id="CHEBI:58210"/>
    </ligand>
</feature>
<comment type="cofactor">
    <cofactor evidence="1">
        <name>FMN</name>
        <dbReference type="ChEBI" id="CHEBI:58210"/>
    </cofactor>
</comment>
<gene>
    <name evidence="9" type="primary">lldD</name>
    <name evidence="9" type="ORF">AVO45_18635</name>
</gene>
<dbReference type="STRING" id="1685379.AVO45_18635"/>
<dbReference type="NCBIfam" id="NF008398">
    <property type="entry name" value="PRK11197.1"/>
    <property type="match status" value="1"/>
</dbReference>
<evidence type="ECO:0000256" key="7">
    <source>
        <dbReference type="PIRSR" id="PIRSR000138-2"/>
    </source>
</evidence>
<sequence length="385" mass="41777">MNLVPVTSDDYRLIAERKLPRALFDYIDGGAYGEVTLRRNVSDFQRFSPRQSVMRDVSGVDTKTTLVGAEANLPVALAPVGMCGMFARRAEAQAKRAADRAGIPFALSTVSICSLEEVATVSDIPFWFQLYMLRDRSVVREMLGRAWSVGVRTLVFTVDLAVVGERYRDTRNGIAGGAGAWGRFRSGLLSYLSHPRWLVDVGIKGKPHLFGNLAEYVPAATSLPEYREWVESQFDPSVTWKDIEWLRGIWNGKLIIKGVLTPEDAESAVQSGADAVVVSNHGGRQLDGVSSSIAALPAIAEHLEGRAEIMMDGGVRSGLDVFRAHALGASGVMIGRPWAYAVAARGETGVLSLMEAFRREMVVAMALSGATSVEGITPDNIQCEV</sequence>
<feature type="binding site" evidence="7">
    <location>
        <position position="129"/>
    </location>
    <ligand>
        <name>FMN</name>
        <dbReference type="ChEBI" id="CHEBI:58210"/>
    </ligand>
</feature>
<dbReference type="Proteomes" id="UP000053791">
    <property type="component" value="Unassembled WGS sequence"/>
</dbReference>
<evidence type="ECO:0000256" key="1">
    <source>
        <dbReference type="ARBA" id="ARBA00001917"/>
    </source>
</evidence>
<keyword evidence="2 7" id="KW-0285">Flavoprotein</keyword>
<proteinExistence type="inferred from homology"/>
<comment type="similarity">
    <text evidence="5">Belongs to the FMN-dependent alpha-hydroxy acid dehydrogenase family.</text>
</comment>
<feature type="binding site" evidence="7">
    <location>
        <position position="131"/>
    </location>
    <ligand>
        <name>glyoxylate</name>
        <dbReference type="ChEBI" id="CHEBI:36655"/>
    </ligand>
</feature>
<feature type="binding site" evidence="7">
    <location>
        <begin position="335"/>
        <end position="336"/>
    </location>
    <ligand>
        <name>FMN</name>
        <dbReference type="ChEBI" id="CHEBI:58210"/>
    </ligand>
</feature>
<feature type="binding site" evidence="7">
    <location>
        <position position="157"/>
    </location>
    <ligand>
        <name>FMN</name>
        <dbReference type="ChEBI" id="CHEBI:58210"/>
    </ligand>
</feature>
<name>A0A0X3U7M6_9RHOB</name>
<dbReference type="InterPro" id="IPR013785">
    <property type="entry name" value="Aldolase_TIM"/>
</dbReference>
<accession>A0A0X3U7M6</accession>
<dbReference type="PIRSF" id="PIRSF000138">
    <property type="entry name" value="Al-hdrx_acd_dh"/>
    <property type="match status" value="1"/>
</dbReference>
<keyword evidence="10" id="KW-1185">Reference proteome</keyword>
<evidence type="ECO:0000313" key="9">
    <source>
        <dbReference type="EMBL" id="KUJ83211.1"/>
    </source>
</evidence>
<evidence type="ECO:0000256" key="2">
    <source>
        <dbReference type="ARBA" id="ARBA00022630"/>
    </source>
</evidence>